<dbReference type="Proteomes" id="UP000306602">
    <property type="component" value="Unassembled WGS sequence"/>
</dbReference>
<dbReference type="PANTHER" id="PTHR24260">
    <property type="match status" value="1"/>
</dbReference>
<dbReference type="EMBL" id="SRKY01000001">
    <property type="protein sequence ID" value="THH38259.1"/>
    <property type="molecule type" value="Genomic_DNA"/>
</dbReference>
<name>A0A4S4NFF0_9RHOB</name>
<dbReference type="PROSITE" id="PS50240">
    <property type="entry name" value="TRYPSIN_DOM"/>
    <property type="match status" value="1"/>
</dbReference>
<dbReference type="SUPFAM" id="SSF50494">
    <property type="entry name" value="Trypsin-like serine proteases"/>
    <property type="match status" value="1"/>
</dbReference>
<keyword evidence="1" id="KW-0472">Membrane</keyword>
<protein>
    <submittedName>
        <fullName evidence="3">Trypsin-like serine protease</fullName>
    </submittedName>
</protein>
<dbReference type="PANTHER" id="PTHR24260:SF132">
    <property type="entry name" value="PEPTIDASE S1 DOMAIN-CONTAINING PROTEIN"/>
    <property type="match status" value="1"/>
</dbReference>
<dbReference type="Pfam" id="PF00089">
    <property type="entry name" value="Trypsin"/>
    <property type="match status" value="1"/>
</dbReference>
<dbReference type="InterPro" id="IPR001254">
    <property type="entry name" value="Trypsin_dom"/>
</dbReference>
<dbReference type="InterPro" id="IPR018114">
    <property type="entry name" value="TRYPSIN_HIS"/>
</dbReference>
<keyword evidence="3" id="KW-0378">Hydrolase</keyword>
<dbReference type="GO" id="GO:0004252">
    <property type="term" value="F:serine-type endopeptidase activity"/>
    <property type="evidence" value="ECO:0007669"/>
    <property type="project" value="InterPro"/>
</dbReference>
<evidence type="ECO:0000259" key="2">
    <source>
        <dbReference type="PROSITE" id="PS50240"/>
    </source>
</evidence>
<evidence type="ECO:0000256" key="1">
    <source>
        <dbReference type="SAM" id="Phobius"/>
    </source>
</evidence>
<keyword evidence="1" id="KW-0812">Transmembrane</keyword>
<dbReference type="OrthoDB" id="267336at2"/>
<sequence>MIAKIRIRGTNCPRASMWRSSSVLGEGSALAPLKSAGTYASPAPSARRLARKSPRRSLLCCVCGPKRASRAGVSGRRLAWIGRQASRKSAIPRGGFGTVPLGRGAYRRHICRMMTMSARLTQIRRPAALLLAALSCVVSVCAALPAAAQQSAPAARTDPAQSLAAQQSASMPAFPEEMTAQLGAVGRVNIAGFKIKGNCTGTLVAPAVVLTAAHCTGNPDVMTNSRVFVAGWDRGEFIAARKIKRVVRHPGYQTGSHINIQFDIGLLFLEEPITEVAPLPISLDRAEQVTIAGYHRFVPHMLSGREDCPVLSRNARLLRLNCPVVSGNSGGPVLEHNDAGDWVVTAVVSSQERRADGIRAIAVRMPHWVHEMLAEQ</sequence>
<dbReference type="GO" id="GO:0006508">
    <property type="term" value="P:proteolysis"/>
    <property type="evidence" value="ECO:0007669"/>
    <property type="project" value="UniProtKB-KW"/>
</dbReference>
<gene>
    <name evidence="3" type="ORF">E4Z66_01400</name>
</gene>
<proteinExistence type="predicted"/>
<dbReference type="InterPro" id="IPR043504">
    <property type="entry name" value="Peptidase_S1_PA_chymotrypsin"/>
</dbReference>
<dbReference type="PROSITE" id="PS00134">
    <property type="entry name" value="TRYPSIN_HIS"/>
    <property type="match status" value="1"/>
</dbReference>
<dbReference type="InterPro" id="IPR051333">
    <property type="entry name" value="CLIP_Serine_Protease"/>
</dbReference>
<accession>A0A4S4NFF0</accession>
<dbReference type="Gene3D" id="2.40.10.10">
    <property type="entry name" value="Trypsin-like serine proteases"/>
    <property type="match status" value="1"/>
</dbReference>
<keyword evidence="4" id="KW-1185">Reference proteome</keyword>
<dbReference type="InterPro" id="IPR009003">
    <property type="entry name" value="Peptidase_S1_PA"/>
</dbReference>
<feature type="domain" description="Peptidase S1" evidence="2">
    <location>
        <begin position="163"/>
        <end position="374"/>
    </location>
</feature>
<organism evidence="3 4">
    <name type="scientific">Aliishimia ponticola</name>
    <dbReference type="NCBI Taxonomy" id="2499833"/>
    <lineage>
        <taxon>Bacteria</taxon>
        <taxon>Pseudomonadati</taxon>
        <taxon>Pseudomonadota</taxon>
        <taxon>Alphaproteobacteria</taxon>
        <taxon>Rhodobacterales</taxon>
        <taxon>Paracoccaceae</taxon>
        <taxon>Aliishimia</taxon>
    </lineage>
</organism>
<comment type="caution">
    <text evidence="3">The sequence shown here is derived from an EMBL/GenBank/DDBJ whole genome shotgun (WGS) entry which is preliminary data.</text>
</comment>
<keyword evidence="1" id="KW-1133">Transmembrane helix</keyword>
<evidence type="ECO:0000313" key="4">
    <source>
        <dbReference type="Proteomes" id="UP000306602"/>
    </source>
</evidence>
<dbReference type="SMART" id="SM00020">
    <property type="entry name" value="Tryp_SPc"/>
    <property type="match status" value="1"/>
</dbReference>
<keyword evidence="3" id="KW-0645">Protease</keyword>
<reference evidence="3 4" key="1">
    <citation type="submission" date="2019-04" db="EMBL/GenBank/DDBJ databases">
        <title>Shimia ponticola sp. nov., isolated from seawater.</title>
        <authorList>
            <person name="Kim Y.-O."/>
            <person name="Yoon J.-H."/>
        </authorList>
    </citation>
    <scope>NUCLEOTIDE SEQUENCE [LARGE SCALE GENOMIC DNA]</scope>
    <source>
        <strain evidence="3 4">MYP11</strain>
    </source>
</reference>
<evidence type="ECO:0000313" key="3">
    <source>
        <dbReference type="EMBL" id="THH38259.1"/>
    </source>
</evidence>
<dbReference type="AlphaFoldDB" id="A0A4S4NFF0"/>
<feature type="transmembrane region" description="Helical" evidence="1">
    <location>
        <begin position="127"/>
        <end position="148"/>
    </location>
</feature>